<dbReference type="Proteomes" id="UP001595817">
    <property type="component" value="Unassembled WGS sequence"/>
</dbReference>
<dbReference type="EMBL" id="JBHSEC010000002">
    <property type="protein sequence ID" value="MFC4409442.1"/>
    <property type="molecule type" value="Genomic_DNA"/>
</dbReference>
<accession>A0ABV8X0J2</accession>
<dbReference type="PROSITE" id="PS50943">
    <property type="entry name" value="HTH_CROC1"/>
    <property type="match status" value="1"/>
</dbReference>
<dbReference type="InterPro" id="IPR001387">
    <property type="entry name" value="Cro/C1-type_HTH"/>
</dbReference>
<dbReference type="PANTHER" id="PTHR46797:SF1">
    <property type="entry name" value="METHYLPHOSPHONATE SYNTHASE"/>
    <property type="match status" value="1"/>
</dbReference>
<evidence type="ECO:0000259" key="2">
    <source>
        <dbReference type="PROSITE" id="PS50943"/>
    </source>
</evidence>
<evidence type="ECO:0000313" key="4">
    <source>
        <dbReference type="Proteomes" id="UP001595817"/>
    </source>
</evidence>
<dbReference type="InterPro" id="IPR010982">
    <property type="entry name" value="Lambda_DNA-bd_dom_sf"/>
</dbReference>
<dbReference type="InterPro" id="IPR050807">
    <property type="entry name" value="TransReg_Diox_bact_type"/>
</dbReference>
<dbReference type="SMART" id="SM00530">
    <property type="entry name" value="HTH_XRE"/>
    <property type="match status" value="1"/>
</dbReference>
<proteinExistence type="predicted"/>
<keyword evidence="1" id="KW-0238">DNA-binding</keyword>
<dbReference type="SUPFAM" id="SSF47413">
    <property type="entry name" value="lambda repressor-like DNA-binding domains"/>
    <property type="match status" value="1"/>
</dbReference>
<dbReference type="Pfam" id="PF01381">
    <property type="entry name" value="HTH_3"/>
    <property type="match status" value="1"/>
</dbReference>
<name>A0ABV8X0J2_9LACT</name>
<dbReference type="CDD" id="cd00093">
    <property type="entry name" value="HTH_XRE"/>
    <property type="match status" value="1"/>
</dbReference>
<dbReference type="Gene3D" id="1.10.260.40">
    <property type="entry name" value="lambda repressor-like DNA-binding domains"/>
    <property type="match status" value="1"/>
</dbReference>
<reference evidence="4" key="1">
    <citation type="journal article" date="2019" name="Int. J. Syst. Evol. Microbiol.">
        <title>The Global Catalogue of Microorganisms (GCM) 10K type strain sequencing project: providing services to taxonomists for standard genome sequencing and annotation.</title>
        <authorList>
            <consortium name="The Broad Institute Genomics Platform"/>
            <consortium name="The Broad Institute Genome Sequencing Center for Infectious Disease"/>
            <person name="Wu L."/>
            <person name="Ma J."/>
        </authorList>
    </citation>
    <scope>NUCLEOTIDE SEQUENCE [LARGE SCALE GENOMIC DNA]</scope>
    <source>
        <strain evidence="4">CCUG 59778</strain>
    </source>
</reference>
<dbReference type="RefSeq" id="WP_378152181.1">
    <property type="nucleotide sequence ID" value="NZ_JBHSEC010000002.1"/>
</dbReference>
<gene>
    <name evidence="3" type="ORF">ACFOZY_03210</name>
</gene>
<evidence type="ECO:0000313" key="3">
    <source>
        <dbReference type="EMBL" id="MFC4409442.1"/>
    </source>
</evidence>
<dbReference type="PANTHER" id="PTHR46797">
    <property type="entry name" value="HTH-TYPE TRANSCRIPTIONAL REGULATOR"/>
    <property type="match status" value="1"/>
</dbReference>
<keyword evidence="4" id="KW-1185">Reference proteome</keyword>
<feature type="domain" description="HTH cro/C1-type" evidence="2">
    <location>
        <begin position="8"/>
        <end position="60"/>
    </location>
</feature>
<comment type="caution">
    <text evidence="3">The sequence shown here is derived from an EMBL/GenBank/DDBJ whole genome shotgun (WGS) entry which is preliminary data.</text>
</comment>
<protein>
    <submittedName>
        <fullName evidence="3">Helix-turn-helix domain-containing protein</fullName>
    </submittedName>
</protein>
<organism evidence="3 4">
    <name type="scientific">Chungangia koreensis</name>
    <dbReference type="NCBI Taxonomy" id="752657"/>
    <lineage>
        <taxon>Bacteria</taxon>
        <taxon>Bacillati</taxon>
        <taxon>Bacillota</taxon>
        <taxon>Bacilli</taxon>
        <taxon>Lactobacillales</taxon>
        <taxon>Chungangia</taxon>
    </lineage>
</organism>
<sequence length="189" mass="22513">MDGFGEYLKEERIKAGLTVSELANASSVSQPYLSQIETGKRKASIPIINKLAKALELDQFEMAEKAGYYTAEEIALRKELQAYEESKTPEERDLDNELQIQHFLIEEFRREEYPELDEVLKYKKKLYFKKYELSDEDKKTIYKILDAMFEGKEENYPPEEEIEKKFMEQQQFHENIRQVFDKDKLKKED</sequence>
<evidence type="ECO:0000256" key="1">
    <source>
        <dbReference type="ARBA" id="ARBA00023125"/>
    </source>
</evidence>